<comment type="caution">
    <text evidence="1">The sequence shown here is derived from an EMBL/GenBank/DDBJ whole genome shotgun (WGS) entry which is preliminary data.</text>
</comment>
<reference evidence="1 2" key="1">
    <citation type="submission" date="2017-11" db="EMBL/GenBank/DDBJ databases">
        <title>Comparative genomic analysis of Holospora spp., intranuclear symbionts of paramecia.</title>
        <authorList>
            <person name="Garushyants S.K."/>
            <person name="Beliavskaya A."/>
            <person name="Malko D.B."/>
            <person name="Logacheva M.D."/>
            <person name="Rautian M.S."/>
            <person name="Gelfand M.S."/>
        </authorList>
    </citation>
    <scope>NUCLEOTIDE SEQUENCE [LARGE SCALE GENOMIC DNA]</scope>
    <source>
        <strain evidence="2">02AZ16</strain>
    </source>
</reference>
<dbReference type="AlphaFoldDB" id="A0A2S5RA49"/>
<proteinExistence type="predicted"/>
<protein>
    <submittedName>
        <fullName evidence="1">Uncharacterized protein</fullName>
    </submittedName>
</protein>
<keyword evidence="2" id="KW-1185">Reference proteome</keyword>
<evidence type="ECO:0000313" key="2">
    <source>
        <dbReference type="Proteomes" id="UP000239425"/>
    </source>
</evidence>
<gene>
    <name evidence="1" type="ORF">HCUR_00397</name>
</gene>
<dbReference type="EMBL" id="PHHC01000078">
    <property type="protein sequence ID" value="PPE04206.1"/>
    <property type="molecule type" value="Genomic_DNA"/>
</dbReference>
<name>A0A2S5RA49_9PROT</name>
<sequence>MELCIVLSVLGILIGAGSSLFKGYFRRKQDLRTQSHQAQILNAVVWFVLREKRLPCPASYESNGVSLLHCNQHWNGLVPFRSLGLSERIAKDGFGRWISFVVEPDLTEYRVTHSTALGLCKFILGTKSTLNVIEQNVSVTHYVKGDGVILVLISHGEKKSNSNSALEDRSLGMNSQDTKNYYLPWGHNKEGYNDRVVFFTKTQLLHEMGLKCTDYFLSSGLLSQPIPCVK</sequence>
<accession>A0A2S5RA49</accession>
<dbReference type="Proteomes" id="UP000239425">
    <property type="component" value="Unassembled WGS sequence"/>
</dbReference>
<evidence type="ECO:0000313" key="1">
    <source>
        <dbReference type="EMBL" id="PPE04206.1"/>
    </source>
</evidence>
<organism evidence="1 2">
    <name type="scientific">Holospora curviuscula</name>
    <dbReference type="NCBI Taxonomy" id="1082868"/>
    <lineage>
        <taxon>Bacteria</taxon>
        <taxon>Pseudomonadati</taxon>
        <taxon>Pseudomonadota</taxon>
        <taxon>Alphaproteobacteria</taxon>
        <taxon>Holosporales</taxon>
        <taxon>Holosporaceae</taxon>
        <taxon>Holospora</taxon>
    </lineage>
</organism>